<reference evidence="3" key="1">
    <citation type="submission" date="2016-10" db="EMBL/GenBank/DDBJ databases">
        <authorList>
            <person name="Varghese N."/>
            <person name="Submissions S."/>
        </authorList>
    </citation>
    <scope>NUCLEOTIDE SEQUENCE [LARGE SCALE GENOMIC DNA]</scope>
    <source>
        <strain evidence="3">DSM 45789</strain>
    </source>
</reference>
<accession>A0A1I6R983</accession>
<feature type="transmembrane region" description="Helical" evidence="1">
    <location>
        <begin position="47"/>
        <end position="66"/>
    </location>
</feature>
<keyword evidence="1" id="KW-0812">Transmembrane</keyword>
<feature type="transmembrane region" description="Helical" evidence="1">
    <location>
        <begin position="118"/>
        <end position="137"/>
    </location>
</feature>
<evidence type="ECO:0008006" key="4">
    <source>
        <dbReference type="Google" id="ProtNLM"/>
    </source>
</evidence>
<dbReference type="EMBL" id="FPAA01000004">
    <property type="protein sequence ID" value="SFS61088.1"/>
    <property type="molecule type" value="Genomic_DNA"/>
</dbReference>
<keyword evidence="1" id="KW-0472">Membrane</keyword>
<protein>
    <recommendedName>
        <fullName evidence="4">DUF2975 domain-containing protein</fullName>
    </recommendedName>
</protein>
<feature type="transmembrane region" description="Helical" evidence="1">
    <location>
        <begin position="7"/>
        <end position="27"/>
    </location>
</feature>
<proteinExistence type="predicted"/>
<organism evidence="2 3">
    <name type="scientific">Marininema halotolerans</name>
    <dbReference type="NCBI Taxonomy" id="1155944"/>
    <lineage>
        <taxon>Bacteria</taxon>
        <taxon>Bacillati</taxon>
        <taxon>Bacillota</taxon>
        <taxon>Bacilli</taxon>
        <taxon>Bacillales</taxon>
        <taxon>Thermoactinomycetaceae</taxon>
        <taxon>Marininema</taxon>
    </lineage>
</organism>
<dbReference type="OrthoDB" id="1100174at2"/>
<evidence type="ECO:0000313" key="3">
    <source>
        <dbReference type="Proteomes" id="UP000198660"/>
    </source>
</evidence>
<dbReference type="AlphaFoldDB" id="A0A1I6R983"/>
<evidence type="ECO:0000313" key="2">
    <source>
        <dbReference type="EMBL" id="SFS61088.1"/>
    </source>
</evidence>
<name>A0A1I6R983_9BACL</name>
<dbReference type="Proteomes" id="UP000198660">
    <property type="component" value="Unassembled WGS sequence"/>
</dbReference>
<dbReference type="InterPro" id="IPR021354">
    <property type="entry name" value="DUF2975"/>
</dbReference>
<feature type="transmembrane region" description="Helical" evidence="1">
    <location>
        <begin position="91"/>
        <end position="112"/>
    </location>
</feature>
<gene>
    <name evidence="2" type="ORF">SAMN05444972_104269</name>
</gene>
<dbReference type="Pfam" id="PF11188">
    <property type="entry name" value="DUF2975"/>
    <property type="match status" value="1"/>
</dbReference>
<sequence length="155" mass="17736">MKRETFFLKVAVFLIGLPVLAICIAVFPELIQAVNSNTEWPFPERFFIVFLYVTSFPFYFFLYQSFKLLRYIDENKAFSELTVKGLKTMKVCAFTISILYVSGIPIFHMMAVDPPVPLIATLIAFVSFMIAVFVAILQKLLKNAIDIKSENDLTI</sequence>
<keyword evidence="1" id="KW-1133">Transmembrane helix</keyword>
<keyword evidence="3" id="KW-1185">Reference proteome</keyword>
<evidence type="ECO:0000256" key="1">
    <source>
        <dbReference type="SAM" id="Phobius"/>
    </source>
</evidence>
<dbReference type="RefSeq" id="WP_091836077.1">
    <property type="nucleotide sequence ID" value="NZ_FPAA01000004.1"/>
</dbReference>